<evidence type="ECO:0000313" key="2">
    <source>
        <dbReference type="EMBL" id="MRV76401.1"/>
    </source>
</evidence>
<proteinExistence type="predicted"/>
<name>A0A7X2IUK7_9BURK</name>
<comment type="caution">
    <text evidence="2">The sequence shown here is derived from an EMBL/GenBank/DDBJ whole genome shotgun (WGS) entry which is preliminary data.</text>
</comment>
<dbReference type="RefSeq" id="WP_154381870.1">
    <property type="nucleotide sequence ID" value="NZ_WKJJ01000031.1"/>
</dbReference>
<evidence type="ECO:0000313" key="3">
    <source>
        <dbReference type="Proteomes" id="UP000446768"/>
    </source>
</evidence>
<evidence type="ECO:0000256" key="1">
    <source>
        <dbReference type="SAM" id="SignalP"/>
    </source>
</evidence>
<protein>
    <submittedName>
        <fullName evidence="2">Uncharacterized protein</fullName>
    </submittedName>
</protein>
<gene>
    <name evidence="2" type="ORF">GJ700_32290</name>
</gene>
<sequence>MPLHSFLKGGALLAAVLSFSAHAVTPTTFGTVIGSALLCNDQTVNQPFYDYMVRFFGPPYKRDGGAWWFRTPDARLWDTEISEVMVSDDTWPLVFVGAVAETTPDLLEQAVTAQSGVRYAKIDNSRFPVRETRPGSRIVYFDRKSKIYCAKFKPLPPALR</sequence>
<feature type="signal peptide" evidence="1">
    <location>
        <begin position="1"/>
        <end position="23"/>
    </location>
</feature>
<dbReference type="EMBL" id="WKJJ01000031">
    <property type="protein sequence ID" value="MRV76401.1"/>
    <property type="molecule type" value="Genomic_DNA"/>
</dbReference>
<keyword evidence="1" id="KW-0732">Signal</keyword>
<organism evidence="2 3">
    <name type="scientific">Pseudoduganella rivuli</name>
    <dbReference type="NCBI Taxonomy" id="2666085"/>
    <lineage>
        <taxon>Bacteria</taxon>
        <taxon>Pseudomonadati</taxon>
        <taxon>Pseudomonadota</taxon>
        <taxon>Betaproteobacteria</taxon>
        <taxon>Burkholderiales</taxon>
        <taxon>Oxalobacteraceae</taxon>
        <taxon>Telluria group</taxon>
        <taxon>Pseudoduganella</taxon>
    </lineage>
</organism>
<dbReference type="Proteomes" id="UP000446768">
    <property type="component" value="Unassembled WGS sequence"/>
</dbReference>
<dbReference type="AlphaFoldDB" id="A0A7X2IUK7"/>
<feature type="chain" id="PRO_5031307892" evidence="1">
    <location>
        <begin position="24"/>
        <end position="160"/>
    </location>
</feature>
<accession>A0A7X2IUK7</accession>
<reference evidence="2 3" key="1">
    <citation type="submission" date="2019-11" db="EMBL/GenBank/DDBJ databases">
        <title>Novel species isolated from a subtropical stream in China.</title>
        <authorList>
            <person name="Lu H."/>
        </authorList>
    </citation>
    <scope>NUCLEOTIDE SEQUENCE [LARGE SCALE GENOMIC DNA]</scope>
    <source>
        <strain evidence="2 3">FT92W</strain>
    </source>
</reference>
<keyword evidence="3" id="KW-1185">Reference proteome</keyword>